<keyword evidence="2" id="KW-0067">ATP-binding</keyword>
<dbReference type="SUPFAM" id="SSF46689">
    <property type="entry name" value="Homeodomain-like"/>
    <property type="match status" value="1"/>
</dbReference>
<sequence length="465" mass="51594">MGAPAVRYKIVVVDDERPVLLTLEALLTRHGYEPQLAHTATAGLAIVRKSKPDLVLLDLGLPDADGLDVLKELKAELPQLPVIILTANDSLSNAVESIKQGAFHFISKPYAVEELLSLITRAIEQRQLQREAETLREEKQELSRRLAHAERQLAPVAQSRSMRNVRDLVERFAPTDANVLLLGESGVGKEVVANQVHRLSRRADGPMVKLNCAAFPANMIEGELFGYVKGAFTGAVADFPGMIAQATGGTLFLDEIAEMPVELQTRFLRVLQEREFRRLGSTKTIPANFRLVAATNRNAAEAVRNGTLRQDLYYRLNTFQIEIPALRERREDIPALVAVFLARFAKQMGKPEPTIAPEAFDRLLNYDWPGNVRELQNAIEYSVVLADQALITVKELPREIQLPAALHEARAANAAASLNLEDQERQAILQALTQAHGNKKKAAAILGIHRPTLYNKMKHHGINLK</sequence>
<dbReference type="PROSITE" id="PS50045">
    <property type="entry name" value="SIGMA54_INTERACT_4"/>
    <property type="match status" value="1"/>
</dbReference>
<dbReference type="Gene3D" id="1.10.10.60">
    <property type="entry name" value="Homeodomain-like"/>
    <property type="match status" value="1"/>
</dbReference>
<evidence type="ECO:0000256" key="4">
    <source>
        <dbReference type="ARBA" id="ARBA00023163"/>
    </source>
</evidence>
<organism evidence="9 10">
    <name type="scientific">Chthoniobacter flavus Ellin428</name>
    <dbReference type="NCBI Taxonomy" id="497964"/>
    <lineage>
        <taxon>Bacteria</taxon>
        <taxon>Pseudomonadati</taxon>
        <taxon>Verrucomicrobiota</taxon>
        <taxon>Spartobacteria</taxon>
        <taxon>Chthoniobacterales</taxon>
        <taxon>Chthoniobacteraceae</taxon>
        <taxon>Chthoniobacter</taxon>
    </lineage>
</organism>
<evidence type="ECO:0000256" key="6">
    <source>
        <dbReference type="SAM" id="Coils"/>
    </source>
</evidence>
<dbReference type="Pfam" id="PF02954">
    <property type="entry name" value="HTH_8"/>
    <property type="match status" value="1"/>
</dbReference>
<evidence type="ECO:0000256" key="5">
    <source>
        <dbReference type="PROSITE-ProRule" id="PRU00169"/>
    </source>
</evidence>
<dbReference type="PROSITE" id="PS00688">
    <property type="entry name" value="SIGMA54_INTERACT_3"/>
    <property type="match status" value="1"/>
</dbReference>
<dbReference type="Pfam" id="PF25601">
    <property type="entry name" value="AAA_lid_14"/>
    <property type="match status" value="1"/>
</dbReference>
<dbReference type="GO" id="GO:0005524">
    <property type="term" value="F:ATP binding"/>
    <property type="evidence" value="ECO:0007669"/>
    <property type="project" value="UniProtKB-KW"/>
</dbReference>
<gene>
    <name evidence="9" type="ORF">CfE428DRAFT_0256</name>
</gene>
<dbReference type="InParanoid" id="B4CU93"/>
<dbReference type="FunFam" id="3.40.50.300:FF:000006">
    <property type="entry name" value="DNA-binding transcriptional regulator NtrC"/>
    <property type="match status" value="1"/>
</dbReference>
<name>B4CU93_9BACT</name>
<dbReference type="Gene3D" id="3.40.50.300">
    <property type="entry name" value="P-loop containing nucleotide triphosphate hydrolases"/>
    <property type="match status" value="1"/>
</dbReference>
<dbReference type="InterPro" id="IPR009057">
    <property type="entry name" value="Homeodomain-like_sf"/>
</dbReference>
<dbReference type="InterPro" id="IPR002197">
    <property type="entry name" value="HTH_Fis"/>
</dbReference>
<dbReference type="AlphaFoldDB" id="B4CU93"/>
<keyword evidence="1" id="KW-0547">Nucleotide-binding</keyword>
<dbReference type="STRING" id="497964.CfE428DRAFT_0256"/>
<dbReference type="PRINTS" id="PR01590">
    <property type="entry name" value="HTHFIS"/>
</dbReference>
<dbReference type="SUPFAM" id="SSF52540">
    <property type="entry name" value="P-loop containing nucleoside triphosphate hydrolases"/>
    <property type="match status" value="1"/>
</dbReference>
<dbReference type="SMART" id="SM00448">
    <property type="entry name" value="REC"/>
    <property type="match status" value="1"/>
</dbReference>
<comment type="caution">
    <text evidence="9">The sequence shown here is derived from an EMBL/GenBank/DDBJ whole genome shotgun (WGS) entry which is preliminary data.</text>
</comment>
<dbReference type="Pfam" id="PF00158">
    <property type="entry name" value="Sigma54_activat"/>
    <property type="match status" value="1"/>
</dbReference>
<feature type="domain" description="Response regulatory" evidence="8">
    <location>
        <begin position="9"/>
        <end position="123"/>
    </location>
</feature>
<evidence type="ECO:0000256" key="2">
    <source>
        <dbReference type="ARBA" id="ARBA00022840"/>
    </source>
</evidence>
<dbReference type="Proteomes" id="UP000005824">
    <property type="component" value="Unassembled WGS sequence"/>
</dbReference>
<dbReference type="GO" id="GO:0006355">
    <property type="term" value="P:regulation of DNA-templated transcription"/>
    <property type="evidence" value="ECO:0007669"/>
    <property type="project" value="InterPro"/>
</dbReference>
<dbReference type="SMART" id="SM00382">
    <property type="entry name" value="AAA"/>
    <property type="match status" value="1"/>
</dbReference>
<dbReference type="Pfam" id="PF00072">
    <property type="entry name" value="Response_reg"/>
    <property type="match status" value="1"/>
</dbReference>
<dbReference type="GO" id="GO:0043565">
    <property type="term" value="F:sequence-specific DNA binding"/>
    <property type="evidence" value="ECO:0007669"/>
    <property type="project" value="InterPro"/>
</dbReference>
<evidence type="ECO:0000313" key="10">
    <source>
        <dbReference type="Proteomes" id="UP000005824"/>
    </source>
</evidence>
<dbReference type="eggNOG" id="COG2204">
    <property type="taxonomic scope" value="Bacteria"/>
</dbReference>
<dbReference type="InterPro" id="IPR002078">
    <property type="entry name" value="Sigma_54_int"/>
</dbReference>
<keyword evidence="3" id="KW-0805">Transcription regulation</keyword>
<feature type="domain" description="Sigma-54 factor interaction" evidence="7">
    <location>
        <begin position="155"/>
        <end position="384"/>
    </location>
</feature>
<keyword evidence="6" id="KW-0175">Coiled coil</keyword>
<keyword evidence="4" id="KW-0804">Transcription</keyword>
<evidence type="ECO:0000259" key="8">
    <source>
        <dbReference type="PROSITE" id="PS50110"/>
    </source>
</evidence>
<feature type="coiled-coil region" evidence="6">
    <location>
        <begin position="121"/>
        <end position="152"/>
    </location>
</feature>
<evidence type="ECO:0000259" key="7">
    <source>
        <dbReference type="PROSITE" id="PS50045"/>
    </source>
</evidence>
<reference evidence="9 10" key="1">
    <citation type="journal article" date="2011" name="J. Bacteriol.">
        <title>Genome sequence of Chthoniobacter flavus Ellin428, an aerobic heterotrophic soil bacterium.</title>
        <authorList>
            <person name="Kant R."/>
            <person name="van Passel M.W."/>
            <person name="Palva A."/>
            <person name="Lucas S."/>
            <person name="Lapidus A."/>
            <person name="Glavina Del Rio T."/>
            <person name="Dalin E."/>
            <person name="Tice H."/>
            <person name="Bruce D."/>
            <person name="Goodwin L."/>
            <person name="Pitluck S."/>
            <person name="Larimer F.W."/>
            <person name="Land M.L."/>
            <person name="Hauser L."/>
            <person name="Sangwan P."/>
            <person name="de Vos W.M."/>
            <person name="Janssen P.H."/>
            <person name="Smidt H."/>
        </authorList>
    </citation>
    <scope>NUCLEOTIDE SEQUENCE [LARGE SCALE GENOMIC DNA]</scope>
    <source>
        <strain evidence="9 10">Ellin428</strain>
    </source>
</reference>
<dbReference type="PANTHER" id="PTHR32071">
    <property type="entry name" value="TRANSCRIPTIONAL REGULATORY PROTEIN"/>
    <property type="match status" value="1"/>
</dbReference>
<dbReference type="InterPro" id="IPR058031">
    <property type="entry name" value="AAA_lid_NorR"/>
</dbReference>
<evidence type="ECO:0000256" key="3">
    <source>
        <dbReference type="ARBA" id="ARBA00023015"/>
    </source>
</evidence>
<evidence type="ECO:0000256" key="1">
    <source>
        <dbReference type="ARBA" id="ARBA00022741"/>
    </source>
</evidence>
<dbReference type="InterPro" id="IPR025944">
    <property type="entry name" value="Sigma_54_int_dom_CS"/>
</dbReference>
<protein>
    <submittedName>
        <fullName evidence="9">Two component, sigma54 specific, transcriptional regulator, Fis family</fullName>
    </submittedName>
</protein>
<dbReference type="InterPro" id="IPR027417">
    <property type="entry name" value="P-loop_NTPase"/>
</dbReference>
<dbReference type="InterPro" id="IPR003593">
    <property type="entry name" value="AAA+_ATPase"/>
</dbReference>
<dbReference type="InterPro" id="IPR011006">
    <property type="entry name" value="CheY-like_superfamily"/>
</dbReference>
<dbReference type="InterPro" id="IPR001789">
    <property type="entry name" value="Sig_transdc_resp-reg_receiver"/>
</dbReference>
<dbReference type="Gene3D" id="1.10.8.60">
    <property type="match status" value="1"/>
</dbReference>
<proteinExistence type="predicted"/>
<keyword evidence="10" id="KW-1185">Reference proteome</keyword>
<keyword evidence="5" id="KW-0597">Phosphoprotein</keyword>
<evidence type="ECO:0000313" key="9">
    <source>
        <dbReference type="EMBL" id="EDY22131.1"/>
    </source>
</evidence>
<dbReference type="PROSITE" id="PS00675">
    <property type="entry name" value="SIGMA54_INTERACT_1"/>
    <property type="match status" value="1"/>
</dbReference>
<dbReference type="EMBL" id="ABVL01000001">
    <property type="protein sequence ID" value="EDY22131.1"/>
    <property type="molecule type" value="Genomic_DNA"/>
</dbReference>
<feature type="modified residue" description="4-aspartylphosphate" evidence="5">
    <location>
        <position position="58"/>
    </location>
</feature>
<accession>B4CU93</accession>
<dbReference type="SUPFAM" id="SSF52172">
    <property type="entry name" value="CheY-like"/>
    <property type="match status" value="1"/>
</dbReference>
<dbReference type="CDD" id="cd00009">
    <property type="entry name" value="AAA"/>
    <property type="match status" value="1"/>
</dbReference>
<dbReference type="InterPro" id="IPR025662">
    <property type="entry name" value="Sigma_54_int_dom_ATP-bd_1"/>
</dbReference>
<dbReference type="PROSITE" id="PS50110">
    <property type="entry name" value="RESPONSE_REGULATORY"/>
    <property type="match status" value="1"/>
</dbReference>
<dbReference type="Gene3D" id="3.40.50.2300">
    <property type="match status" value="1"/>
</dbReference>
<dbReference type="GO" id="GO:0000160">
    <property type="term" value="P:phosphorelay signal transduction system"/>
    <property type="evidence" value="ECO:0007669"/>
    <property type="project" value="InterPro"/>
</dbReference>